<dbReference type="RefSeq" id="WP_378120512.1">
    <property type="nucleotide sequence ID" value="NZ_JBHRTF010000006.1"/>
</dbReference>
<dbReference type="Pfam" id="PF13413">
    <property type="entry name" value="HTH_25"/>
    <property type="match status" value="1"/>
</dbReference>
<keyword evidence="2" id="KW-1133">Transmembrane helix</keyword>
<gene>
    <name evidence="4" type="ORF">ACFODX_14760</name>
</gene>
<dbReference type="InterPro" id="IPR050400">
    <property type="entry name" value="Bact_Cytoskel_RodZ"/>
</dbReference>
<dbReference type="PANTHER" id="PTHR34475:SF1">
    <property type="entry name" value="CYTOSKELETON PROTEIN RODZ"/>
    <property type="match status" value="1"/>
</dbReference>
<dbReference type="Proteomes" id="UP001595555">
    <property type="component" value="Unassembled WGS sequence"/>
</dbReference>
<organism evidence="4 5">
    <name type="scientific">Cellvibrio fontiphilus</name>
    <dbReference type="NCBI Taxonomy" id="1815559"/>
    <lineage>
        <taxon>Bacteria</taxon>
        <taxon>Pseudomonadati</taxon>
        <taxon>Pseudomonadota</taxon>
        <taxon>Gammaproteobacteria</taxon>
        <taxon>Cellvibrionales</taxon>
        <taxon>Cellvibrionaceae</taxon>
        <taxon>Cellvibrio</taxon>
    </lineage>
</organism>
<name>A0ABV7FLX0_9GAMM</name>
<accession>A0ABV7FLX0</accession>
<dbReference type="Gene3D" id="1.10.260.40">
    <property type="entry name" value="lambda repressor-like DNA-binding domains"/>
    <property type="match status" value="1"/>
</dbReference>
<dbReference type="PANTHER" id="PTHR34475">
    <property type="match status" value="1"/>
</dbReference>
<evidence type="ECO:0000256" key="1">
    <source>
        <dbReference type="SAM" id="MobiDB-lite"/>
    </source>
</evidence>
<evidence type="ECO:0000313" key="4">
    <source>
        <dbReference type="EMBL" id="MFC3116828.1"/>
    </source>
</evidence>
<feature type="transmembrane region" description="Helical" evidence="2">
    <location>
        <begin position="113"/>
        <end position="135"/>
    </location>
</feature>
<evidence type="ECO:0000313" key="5">
    <source>
        <dbReference type="Proteomes" id="UP001595555"/>
    </source>
</evidence>
<keyword evidence="2" id="KW-0812">Transmembrane</keyword>
<keyword evidence="5" id="KW-1185">Reference proteome</keyword>
<protein>
    <submittedName>
        <fullName evidence="4">RodZ domain-containing protein</fullName>
    </submittedName>
</protein>
<feature type="compositionally biased region" description="Low complexity" evidence="1">
    <location>
        <begin position="204"/>
        <end position="218"/>
    </location>
</feature>
<sequence>MISDDDKKNIDDGRSRDLSPGKLLVWARERANLSQEQVAKELYMTLTKVRSLEMDDYRHMGADTFVRGYLRAYANLVHLDVLQLLAAYDRFLQKTGATEQSLPRKTESAAKPIGKFAAAIVILLAIIWLISIWFFDNRQQSVINRPAAVVPQLDVREIPAKSTVSLHALSSESPTNISVGDTTSSLALQAEVVKIPDDLQALANSSSADSSPVNSESNAVKNTGNNAVRNTESSTVNSEISSAAAELSAFTESSSESQSQPRTSGSIELSVLTLTFSAECWVEVSDANGDVLAADLQAAGSTLQLRGRAPFDVKLGNALAANILLDGEPFAFTPLSSTNVLSLKVGQ</sequence>
<keyword evidence="2" id="KW-0472">Membrane</keyword>
<feature type="compositionally biased region" description="Polar residues" evidence="1">
    <location>
        <begin position="219"/>
        <end position="237"/>
    </location>
</feature>
<dbReference type="EMBL" id="JBHRTF010000006">
    <property type="protein sequence ID" value="MFC3116828.1"/>
    <property type="molecule type" value="Genomic_DNA"/>
</dbReference>
<dbReference type="InterPro" id="IPR025194">
    <property type="entry name" value="RodZ-like_C"/>
</dbReference>
<proteinExistence type="predicted"/>
<feature type="region of interest" description="Disordered" evidence="1">
    <location>
        <begin position="204"/>
        <end position="237"/>
    </location>
</feature>
<reference evidence="5" key="1">
    <citation type="journal article" date="2019" name="Int. J. Syst. Evol. Microbiol.">
        <title>The Global Catalogue of Microorganisms (GCM) 10K type strain sequencing project: providing services to taxonomists for standard genome sequencing and annotation.</title>
        <authorList>
            <consortium name="The Broad Institute Genomics Platform"/>
            <consortium name="The Broad Institute Genome Sequencing Center for Infectious Disease"/>
            <person name="Wu L."/>
            <person name="Ma J."/>
        </authorList>
    </citation>
    <scope>NUCLEOTIDE SEQUENCE [LARGE SCALE GENOMIC DNA]</scope>
    <source>
        <strain evidence="5">KCTC 52237</strain>
    </source>
</reference>
<dbReference type="InterPro" id="IPR010982">
    <property type="entry name" value="Lambda_DNA-bd_dom_sf"/>
</dbReference>
<dbReference type="Pfam" id="PF13464">
    <property type="entry name" value="RodZ_C"/>
    <property type="match status" value="1"/>
</dbReference>
<feature type="domain" description="Cytoskeleton protein RodZ-like C-terminal" evidence="3">
    <location>
        <begin position="273"/>
        <end position="341"/>
    </location>
</feature>
<evidence type="ECO:0000256" key="2">
    <source>
        <dbReference type="SAM" id="Phobius"/>
    </source>
</evidence>
<comment type="caution">
    <text evidence="4">The sequence shown here is derived from an EMBL/GenBank/DDBJ whole genome shotgun (WGS) entry which is preliminary data.</text>
</comment>
<evidence type="ECO:0000259" key="3">
    <source>
        <dbReference type="Pfam" id="PF13464"/>
    </source>
</evidence>